<dbReference type="InterPro" id="IPR003680">
    <property type="entry name" value="Flavodoxin_fold"/>
</dbReference>
<evidence type="ECO:0000313" key="5">
    <source>
        <dbReference type="Proteomes" id="UP000051015"/>
    </source>
</evidence>
<dbReference type="Gene3D" id="3.40.50.360">
    <property type="match status" value="1"/>
</dbReference>
<protein>
    <recommendedName>
        <fullName evidence="3">Flavodoxin-like fold domain-containing protein</fullName>
    </recommendedName>
</protein>
<evidence type="ECO:0000256" key="1">
    <source>
        <dbReference type="ARBA" id="ARBA00006252"/>
    </source>
</evidence>
<keyword evidence="5" id="KW-1185">Reference proteome</keyword>
<dbReference type="PANTHER" id="PTHR10204">
    <property type="entry name" value="NAD P H OXIDOREDUCTASE-RELATED"/>
    <property type="match status" value="1"/>
</dbReference>
<reference evidence="4 5" key="1">
    <citation type="journal article" date="2015" name="Genome Announc.">
        <title>Expanding the biotechnology potential of lactobacilli through comparative genomics of 213 strains and associated genera.</title>
        <authorList>
            <person name="Sun Z."/>
            <person name="Harris H.M."/>
            <person name="McCann A."/>
            <person name="Guo C."/>
            <person name="Argimon S."/>
            <person name="Zhang W."/>
            <person name="Yang X."/>
            <person name="Jeffery I.B."/>
            <person name="Cooney J.C."/>
            <person name="Kagawa T.F."/>
            <person name="Liu W."/>
            <person name="Song Y."/>
            <person name="Salvetti E."/>
            <person name="Wrobel A."/>
            <person name="Rasinkangas P."/>
            <person name="Parkhill J."/>
            <person name="Rea M.C."/>
            <person name="O'Sullivan O."/>
            <person name="Ritari J."/>
            <person name="Douillard F.P."/>
            <person name="Paul Ross R."/>
            <person name="Yang R."/>
            <person name="Briner A.E."/>
            <person name="Felis G.E."/>
            <person name="de Vos W.M."/>
            <person name="Barrangou R."/>
            <person name="Klaenhammer T.R."/>
            <person name="Caufield P.W."/>
            <person name="Cui Y."/>
            <person name="Zhang H."/>
            <person name="O'Toole P.W."/>
        </authorList>
    </citation>
    <scope>NUCLEOTIDE SEQUENCE [LARGE SCALE GENOMIC DNA]</scope>
    <source>
        <strain evidence="4 5">DSM 21051</strain>
    </source>
</reference>
<evidence type="ECO:0000259" key="3">
    <source>
        <dbReference type="Pfam" id="PF02525"/>
    </source>
</evidence>
<dbReference type="STRING" id="1423725.FC19_GL002257"/>
<dbReference type="SUPFAM" id="SSF52218">
    <property type="entry name" value="Flavoproteins"/>
    <property type="match status" value="1"/>
</dbReference>
<dbReference type="AlphaFoldDB" id="A0A0R2CV09"/>
<dbReference type="Pfam" id="PF02525">
    <property type="entry name" value="Flavodoxin_2"/>
    <property type="match status" value="1"/>
</dbReference>
<dbReference type="Proteomes" id="UP000051015">
    <property type="component" value="Unassembled WGS sequence"/>
</dbReference>
<dbReference type="InterPro" id="IPR051545">
    <property type="entry name" value="NAD(P)H_dehydrogenase_qn"/>
</dbReference>
<keyword evidence="2" id="KW-0560">Oxidoreductase</keyword>
<dbReference type="PATRIC" id="fig|1423725.3.peg.2324"/>
<comment type="caution">
    <text evidence="4">The sequence shown here is derived from an EMBL/GenBank/DDBJ whole genome shotgun (WGS) entry which is preliminary data.</text>
</comment>
<accession>A0A0R2CV09</accession>
<dbReference type="RefSeq" id="WP_057876863.1">
    <property type="nucleotide sequence ID" value="NZ_AYZD01000033.1"/>
</dbReference>
<dbReference type="GO" id="GO:0005829">
    <property type="term" value="C:cytosol"/>
    <property type="evidence" value="ECO:0007669"/>
    <property type="project" value="TreeGrafter"/>
</dbReference>
<evidence type="ECO:0000313" key="4">
    <source>
        <dbReference type="EMBL" id="KRM95162.1"/>
    </source>
</evidence>
<dbReference type="EMBL" id="AYZD01000033">
    <property type="protein sequence ID" value="KRM95162.1"/>
    <property type="molecule type" value="Genomic_DNA"/>
</dbReference>
<dbReference type="PANTHER" id="PTHR10204:SF34">
    <property type="entry name" value="NAD(P)H DEHYDROGENASE [QUINONE] 1 ISOFORM 1"/>
    <property type="match status" value="1"/>
</dbReference>
<feature type="domain" description="Flavodoxin-like fold" evidence="3">
    <location>
        <begin position="2"/>
        <end position="189"/>
    </location>
</feature>
<organism evidence="4 5">
    <name type="scientific">Liquorilactobacillus aquaticus DSM 21051</name>
    <dbReference type="NCBI Taxonomy" id="1423725"/>
    <lineage>
        <taxon>Bacteria</taxon>
        <taxon>Bacillati</taxon>
        <taxon>Bacillota</taxon>
        <taxon>Bacilli</taxon>
        <taxon>Lactobacillales</taxon>
        <taxon>Lactobacillaceae</taxon>
        <taxon>Liquorilactobacillus</taxon>
    </lineage>
</organism>
<dbReference type="OrthoDB" id="9798454at2"/>
<gene>
    <name evidence="4" type="ORF">FC19_GL002257</name>
</gene>
<name>A0A0R2CV09_9LACO</name>
<dbReference type="GO" id="GO:0003955">
    <property type="term" value="F:NAD(P)H dehydrogenase (quinone) activity"/>
    <property type="evidence" value="ECO:0007669"/>
    <property type="project" value="TreeGrafter"/>
</dbReference>
<dbReference type="InterPro" id="IPR029039">
    <property type="entry name" value="Flavoprotein-like_sf"/>
</dbReference>
<comment type="similarity">
    <text evidence="1">Belongs to the NAD(P)H dehydrogenase (quinone) family.</text>
</comment>
<evidence type="ECO:0000256" key="2">
    <source>
        <dbReference type="ARBA" id="ARBA00023002"/>
    </source>
</evidence>
<sequence>MKNTLIIYCHPYSKSFNHAVLEAIRHGLAKKGVNYQVIDLYAEKFIPAYTKEELALFNSGETLDPLVSRYQQMLKKADQIIFITPVWWNSLPGMLKGFIDKVMKKKFAYLPTKTGIAGRLTNLESAKVFTTSTSPTWYLKLFCGNAINRTFVKTTLKQLGVKKTVWQNFGRIDIKTMAQRKDYLDKLAKRI</sequence>
<proteinExistence type="inferred from homology"/>